<dbReference type="Proteomes" id="UP000471147">
    <property type="component" value="Unassembled WGS sequence"/>
</dbReference>
<dbReference type="InterPro" id="IPR025983">
    <property type="entry name" value="Cys_rich_CPCC"/>
</dbReference>
<feature type="domain" description="Cysteine-rich CPCC" evidence="1">
    <location>
        <begin position="16"/>
        <end position="90"/>
    </location>
</feature>
<name>A0A6I4M1Y4_9SPHN</name>
<dbReference type="EMBL" id="SDWJ01000002">
    <property type="protein sequence ID" value="MVZ98080.1"/>
    <property type="molecule type" value="Genomic_DNA"/>
</dbReference>
<accession>A0A6I4M1Y4</accession>
<evidence type="ECO:0000259" key="1">
    <source>
        <dbReference type="Pfam" id="PF14206"/>
    </source>
</evidence>
<reference evidence="2 3" key="1">
    <citation type="submission" date="2019-01" db="EMBL/GenBank/DDBJ databases">
        <title>Sphingorhabdus lacus sp.nov., isolated from an oligotrophic freshwater lake.</title>
        <authorList>
            <person name="Park M."/>
        </authorList>
    </citation>
    <scope>NUCLEOTIDE SEQUENCE [LARGE SCALE GENOMIC DNA]</scope>
    <source>
        <strain evidence="2 3">IMCC26285</strain>
    </source>
</reference>
<protein>
    <recommendedName>
        <fullName evidence="1">Cysteine-rich CPCC domain-containing protein</fullName>
    </recommendedName>
</protein>
<dbReference type="OrthoDB" id="1456570at2"/>
<sequence>MARPESHDTFSLAYTPCPCCRNLTICEPAAYEICPVFFWEDDGQDDLDADIVRGGPDRDLSLIVARENFNRFGAADRKGLAHVRPATEHEAAIS</sequence>
<organism evidence="2 3">
    <name type="scientific">Sphingorhabdus profundilacus</name>
    <dbReference type="NCBI Taxonomy" id="2509718"/>
    <lineage>
        <taxon>Bacteria</taxon>
        <taxon>Pseudomonadati</taxon>
        <taxon>Pseudomonadota</taxon>
        <taxon>Alphaproteobacteria</taxon>
        <taxon>Sphingomonadales</taxon>
        <taxon>Sphingomonadaceae</taxon>
        <taxon>Sphingorhabdus</taxon>
    </lineage>
</organism>
<evidence type="ECO:0000313" key="3">
    <source>
        <dbReference type="Proteomes" id="UP000471147"/>
    </source>
</evidence>
<dbReference type="Pfam" id="PF14206">
    <property type="entry name" value="Cys_rich_CPCC"/>
    <property type="match status" value="1"/>
</dbReference>
<dbReference type="AlphaFoldDB" id="A0A6I4M1Y4"/>
<gene>
    <name evidence="2" type="ORF">EUU23_10285</name>
</gene>
<evidence type="ECO:0000313" key="2">
    <source>
        <dbReference type="EMBL" id="MVZ98080.1"/>
    </source>
</evidence>
<proteinExistence type="predicted"/>
<keyword evidence="3" id="KW-1185">Reference proteome</keyword>
<comment type="caution">
    <text evidence="2">The sequence shown here is derived from an EMBL/GenBank/DDBJ whole genome shotgun (WGS) entry which is preliminary data.</text>
</comment>
<dbReference type="RefSeq" id="WP_160354700.1">
    <property type="nucleotide sequence ID" value="NZ_SDWJ01000002.1"/>
</dbReference>